<gene>
    <name evidence="1" type="ORF">SAMN04489730_7312</name>
</gene>
<evidence type="ECO:0000313" key="2">
    <source>
        <dbReference type="Proteomes" id="UP000182740"/>
    </source>
</evidence>
<evidence type="ECO:0000313" key="1">
    <source>
        <dbReference type="EMBL" id="SFW89682.1"/>
    </source>
</evidence>
<reference evidence="2" key="1">
    <citation type="submission" date="2016-11" db="EMBL/GenBank/DDBJ databases">
        <authorList>
            <person name="Varghese N."/>
            <person name="Submissions S."/>
        </authorList>
    </citation>
    <scope>NUCLEOTIDE SEQUENCE [LARGE SCALE GENOMIC DNA]</scope>
    <source>
        <strain evidence="2">DSM 44671</strain>
    </source>
</reference>
<dbReference type="EMBL" id="FPJG01000006">
    <property type="protein sequence ID" value="SFW89682.1"/>
    <property type="molecule type" value="Genomic_DNA"/>
</dbReference>
<keyword evidence="2" id="KW-1185">Reference proteome</keyword>
<organism evidence="1 2">
    <name type="scientific">Amycolatopsis australiensis</name>
    <dbReference type="NCBI Taxonomy" id="546364"/>
    <lineage>
        <taxon>Bacteria</taxon>
        <taxon>Bacillati</taxon>
        <taxon>Actinomycetota</taxon>
        <taxon>Actinomycetes</taxon>
        <taxon>Pseudonocardiales</taxon>
        <taxon>Pseudonocardiaceae</taxon>
        <taxon>Amycolatopsis</taxon>
    </lineage>
</organism>
<proteinExistence type="predicted"/>
<dbReference type="Proteomes" id="UP000182740">
    <property type="component" value="Unassembled WGS sequence"/>
</dbReference>
<protein>
    <submittedName>
        <fullName evidence="1">Uncharacterized protein</fullName>
    </submittedName>
</protein>
<dbReference type="AlphaFoldDB" id="A0A1K1SZC7"/>
<accession>A0A1K1SZC7</accession>
<sequence>MFDAGFSPADLERGRARGDASFHTLASVRQLFAVNARLAWLTVSAFDEAWELETVPPPWAHFQRKCTNTRPKLSLSFSTRW</sequence>
<name>A0A1K1SZC7_9PSEU</name>